<reference evidence="1 2" key="1">
    <citation type="submission" date="2018-07" db="EMBL/GenBank/DDBJ databases">
        <title>Complete Genome and Methylome Analysis of Deinococcus wulumuqiensis NEB 479.</title>
        <authorList>
            <person name="Fomenkov A."/>
            <person name="Luyten Y."/>
            <person name="Vincze T."/>
            <person name="Anton B.P."/>
            <person name="Clark T."/>
            <person name="Roberts R.J."/>
            <person name="Morgan R.D."/>
        </authorList>
    </citation>
    <scope>NUCLEOTIDE SEQUENCE [LARGE SCALE GENOMIC DNA]</scope>
    <source>
        <strain evidence="1 2">NEB 479</strain>
        <plasmid evidence="2">Plasmid pdrdiv</plasmid>
    </source>
</reference>
<dbReference type="EMBL" id="CP031162">
    <property type="protein sequence ID" value="AXH00550.1"/>
    <property type="molecule type" value="Genomic_DNA"/>
</dbReference>
<keyword evidence="1" id="KW-0614">Plasmid</keyword>
<dbReference type="KEGG" id="dwu:DVJ83_15335"/>
<evidence type="ECO:0000313" key="2">
    <source>
        <dbReference type="Proteomes" id="UP000253744"/>
    </source>
</evidence>
<dbReference type="AlphaFoldDB" id="A0A345ILH7"/>
<evidence type="ECO:0000313" key="1">
    <source>
        <dbReference type="EMBL" id="AXH00550.1"/>
    </source>
</evidence>
<gene>
    <name evidence="1" type="ORF">DVJ83_15335</name>
</gene>
<geneLocation type="plasmid" evidence="2">
    <name>pdrdiv</name>
</geneLocation>
<organism evidence="1 2">
    <name type="scientific">Deinococcus wulumuqiensis</name>
    <dbReference type="NCBI Taxonomy" id="980427"/>
    <lineage>
        <taxon>Bacteria</taxon>
        <taxon>Thermotogati</taxon>
        <taxon>Deinococcota</taxon>
        <taxon>Deinococci</taxon>
        <taxon>Deinococcales</taxon>
        <taxon>Deinococcaceae</taxon>
        <taxon>Deinococcus</taxon>
    </lineage>
</organism>
<name>A0A345ILH7_9DEIO</name>
<dbReference type="RefSeq" id="WP_162865734.1">
    <property type="nucleotide sequence ID" value="NZ_CP031162.1"/>
</dbReference>
<proteinExistence type="predicted"/>
<protein>
    <submittedName>
        <fullName evidence="1">Uncharacterized protein</fullName>
    </submittedName>
</protein>
<accession>A0A345ILH7</accession>
<sequence length="69" mass="7879">MFVTENDIRRIVNKEISPELAERRARTLEQSKGALKRLVPGVLLKPGVIISMEDYEAMQEGRKVVPEDK</sequence>
<dbReference type="Proteomes" id="UP000253744">
    <property type="component" value="Plasmid pDrdIV"/>
</dbReference>